<dbReference type="Proteomes" id="UP000286402">
    <property type="component" value="Unassembled WGS sequence"/>
</dbReference>
<sequence>MQPVDHVLTAKEKDKVAKAFNMLSPLHSKILKQHLHSISFMDNMPNTALTSPVETADSTQKFNITFRAEIINETVSQWATWKENSYYTFPEDSGLKVTIDAGELDAMVYVLIHEATHVVDAVLALTPHSFESDTVAAPTAFTRGIWHAANVPEKAFISPLLATTRFRSRKQVSVSDAPKIYKELQKTPFASLYSTAAWFEDLAELVAIYHLTAKLNQPFRVSVKQNSKEIMSFEPMKSKLVKKRLEQLKVFYD</sequence>
<evidence type="ECO:0000313" key="2">
    <source>
        <dbReference type="Proteomes" id="UP000286402"/>
    </source>
</evidence>
<dbReference type="EMBL" id="MCAQ01000026">
    <property type="protein sequence ID" value="RKF33303.1"/>
    <property type="molecule type" value="Genomic_DNA"/>
</dbReference>
<name>A0A420FK75_9SPHI</name>
<keyword evidence="2" id="KW-1185">Reference proteome</keyword>
<comment type="caution">
    <text evidence="1">The sequence shown here is derived from an EMBL/GenBank/DDBJ whole genome shotgun (WGS) entry which is preliminary data.</text>
</comment>
<accession>A0A420FK75</accession>
<organism evidence="1 2">
    <name type="scientific">Sphingobacterium siyangense</name>
    <dbReference type="NCBI Taxonomy" id="459529"/>
    <lineage>
        <taxon>Bacteria</taxon>
        <taxon>Pseudomonadati</taxon>
        <taxon>Bacteroidota</taxon>
        <taxon>Sphingobacteriia</taxon>
        <taxon>Sphingobacteriales</taxon>
        <taxon>Sphingobacteriaceae</taxon>
        <taxon>Sphingobacterium</taxon>
    </lineage>
</organism>
<reference evidence="1 2" key="1">
    <citation type="submission" date="2016-07" db="EMBL/GenBank/DDBJ databases">
        <title>Genome analysis of Sphingobacterium siyangense T12B17.</title>
        <authorList>
            <person name="Xu D."/>
            <person name="Su Y."/>
            <person name="Zheng S."/>
        </authorList>
    </citation>
    <scope>NUCLEOTIDE SEQUENCE [LARGE SCALE GENOMIC DNA]</scope>
    <source>
        <strain evidence="1 2">T12B17</strain>
    </source>
</reference>
<dbReference type="AlphaFoldDB" id="A0A420FK75"/>
<evidence type="ECO:0000313" key="1">
    <source>
        <dbReference type="EMBL" id="RKF33303.1"/>
    </source>
</evidence>
<protein>
    <submittedName>
        <fullName evidence="1">Uncharacterized protein</fullName>
    </submittedName>
</protein>
<proteinExistence type="predicted"/>
<gene>
    <name evidence="1" type="ORF">BCY89_13550</name>
</gene>